<accession>A0A336LJR2</accession>
<keyword evidence="2" id="KW-0472">Membrane</keyword>
<evidence type="ECO:0000313" key="3">
    <source>
        <dbReference type="EMBL" id="SSX18166.1"/>
    </source>
</evidence>
<gene>
    <name evidence="3" type="primary">CSON007395</name>
</gene>
<keyword evidence="2" id="KW-1133">Transmembrane helix</keyword>
<feature type="transmembrane region" description="Helical" evidence="2">
    <location>
        <begin position="30"/>
        <end position="50"/>
    </location>
</feature>
<evidence type="ECO:0000256" key="2">
    <source>
        <dbReference type="SAM" id="Phobius"/>
    </source>
</evidence>
<sequence length="66" mass="7326">MTGESCASPVTIVGSTKNPGPDNTLPPVSILPPNFLTSSIVFFVLSWYIFDQQCRCIRKMPHPKPY</sequence>
<dbReference type="EMBL" id="UFQT01000027">
    <property type="protein sequence ID" value="SSX18166.1"/>
    <property type="molecule type" value="Genomic_DNA"/>
</dbReference>
<dbReference type="AlphaFoldDB" id="A0A336LJR2"/>
<feature type="region of interest" description="Disordered" evidence="1">
    <location>
        <begin position="1"/>
        <end position="24"/>
    </location>
</feature>
<name>A0A336LJR2_CULSO</name>
<reference evidence="3" key="1">
    <citation type="submission" date="2018-07" db="EMBL/GenBank/DDBJ databases">
        <authorList>
            <person name="Quirk P.G."/>
            <person name="Krulwich T.A."/>
        </authorList>
    </citation>
    <scope>NUCLEOTIDE SEQUENCE</scope>
</reference>
<keyword evidence="2" id="KW-0812">Transmembrane</keyword>
<proteinExistence type="predicted"/>
<dbReference type="VEuPathDB" id="VectorBase:CSON007395"/>
<evidence type="ECO:0000256" key="1">
    <source>
        <dbReference type="SAM" id="MobiDB-lite"/>
    </source>
</evidence>
<organism evidence="3">
    <name type="scientific">Culicoides sonorensis</name>
    <name type="common">Biting midge</name>
    <dbReference type="NCBI Taxonomy" id="179676"/>
    <lineage>
        <taxon>Eukaryota</taxon>
        <taxon>Metazoa</taxon>
        <taxon>Ecdysozoa</taxon>
        <taxon>Arthropoda</taxon>
        <taxon>Hexapoda</taxon>
        <taxon>Insecta</taxon>
        <taxon>Pterygota</taxon>
        <taxon>Neoptera</taxon>
        <taxon>Endopterygota</taxon>
        <taxon>Diptera</taxon>
        <taxon>Nematocera</taxon>
        <taxon>Chironomoidea</taxon>
        <taxon>Ceratopogonidae</taxon>
        <taxon>Ceratopogoninae</taxon>
        <taxon>Culicoides</taxon>
        <taxon>Monoculicoides</taxon>
    </lineage>
</organism>
<protein>
    <submittedName>
        <fullName evidence="3">CSON007395 protein</fullName>
    </submittedName>
</protein>